<proteinExistence type="predicted"/>
<evidence type="ECO:0000313" key="3">
    <source>
        <dbReference type="Proteomes" id="UP000028545"/>
    </source>
</evidence>
<dbReference type="RefSeq" id="XP_016641426.1">
    <property type="nucleotide sequence ID" value="XM_016788902.1"/>
</dbReference>
<evidence type="ECO:0000313" key="2">
    <source>
        <dbReference type="EMBL" id="KEZ41627.1"/>
    </source>
</evidence>
<evidence type="ECO:0000256" key="1">
    <source>
        <dbReference type="SAM" id="MobiDB-lite"/>
    </source>
</evidence>
<dbReference type="KEGG" id="sapo:SAPIO_CDS6937"/>
<protein>
    <recommendedName>
        <fullName evidence="4">F-box domain-containing protein</fullName>
    </recommendedName>
</protein>
<feature type="region of interest" description="Disordered" evidence="1">
    <location>
        <begin position="252"/>
        <end position="271"/>
    </location>
</feature>
<organism evidence="2 3">
    <name type="scientific">Pseudallescheria apiosperma</name>
    <name type="common">Scedosporium apiospermum</name>
    <dbReference type="NCBI Taxonomy" id="563466"/>
    <lineage>
        <taxon>Eukaryota</taxon>
        <taxon>Fungi</taxon>
        <taxon>Dikarya</taxon>
        <taxon>Ascomycota</taxon>
        <taxon>Pezizomycotina</taxon>
        <taxon>Sordariomycetes</taxon>
        <taxon>Hypocreomycetidae</taxon>
        <taxon>Microascales</taxon>
        <taxon>Microascaceae</taxon>
        <taxon>Scedosporium</taxon>
    </lineage>
</organism>
<dbReference type="EMBL" id="JOWA01000109">
    <property type="protein sequence ID" value="KEZ41627.1"/>
    <property type="molecule type" value="Genomic_DNA"/>
</dbReference>
<keyword evidence="3" id="KW-1185">Reference proteome</keyword>
<dbReference type="HOGENOM" id="CLU_564002_0_0_1"/>
<dbReference type="VEuPathDB" id="FungiDB:SAPIO_CDS6937"/>
<gene>
    <name evidence="2" type="ORF">SAPIO_CDS6937</name>
</gene>
<dbReference type="AlphaFoldDB" id="A0A084G2R5"/>
<comment type="caution">
    <text evidence="2">The sequence shown here is derived from an EMBL/GenBank/DDBJ whole genome shotgun (WGS) entry which is preliminary data.</text>
</comment>
<dbReference type="GeneID" id="27726009"/>
<dbReference type="Proteomes" id="UP000028545">
    <property type="component" value="Unassembled WGS sequence"/>
</dbReference>
<sequence length="484" mass="53766">MASDIRTLPSVHGDASVATRFPSPCMPKNPGGLVGLPGELLLAIVSMALPSNQGTSSFTADDYKQFAVAAQTCRRMNRLVVPFMYSRLSLRVGVSRHPLDESSSLDGTGALRKLGRSFKENPHLREHCFQLAISVEARRRLPSVDPEQNNLGRPFPASTLHENDANDIEATLEIIPLLARVRTLLLYGYLDDYREIWGVLRVAVAQKPSLRTVMCYHFGRKTEPARGPIRELFSSAPNLGYLGLHRIEESEESVGYTGDTPHEKPLTSSQSLSVEDRAAELEVVRRLLSWPAQIGYLTLKPNTDDASPQLPFGLGGLMPILTRHKTHLRRLHIGKTSLEGLGGFDLTGLENLEVLNLSRWATGNRAETHAGLLAPRLRIFTWTFTSDDISRELNAPDIFQEAEEAWIKGFINHATSRGVPLKEVRLAYHPRIETREDLEAHAVWDRIAVLAQDFKDSGVCVTCKPSKEDVVKAFLRSEKVGTKS</sequence>
<accession>A0A084G2R5</accession>
<name>A0A084G2R5_PSEDA</name>
<dbReference type="OrthoDB" id="5138542at2759"/>
<evidence type="ECO:0008006" key="4">
    <source>
        <dbReference type="Google" id="ProtNLM"/>
    </source>
</evidence>
<reference evidence="2 3" key="1">
    <citation type="journal article" date="2014" name="Genome Announc.">
        <title>Draft genome sequence of the pathogenic fungus Scedosporium apiospermum.</title>
        <authorList>
            <person name="Vandeputte P."/>
            <person name="Ghamrawi S."/>
            <person name="Rechenmann M."/>
            <person name="Iltis A."/>
            <person name="Giraud S."/>
            <person name="Fleury M."/>
            <person name="Thornton C."/>
            <person name="Delhaes L."/>
            <person name="Meyer W."/>
            <person name="Papon N."/>
            <person name="Bouchara J.P."/>
        </authorList>
    </citation>
    <scope>NUCLEOTIDE SEQUENCE [LARGE SCALE GENOMIC DNA]</scope>
    <source>
        <strain evidence="2 3">IHEM 14462</strain>
    </source>
</reference>